<gene>
    <name evidence="3" type="ordered locus">RGE_24870</name>
</gene>
<dbReference type="InterPro" id="IPR051199">
    <property type="entry name" value="LPS_LOS_Heptosyltrfase"/>
</dbReference>
<dbReference type="RefSeq" id="WP_014428690.1">
    <property type="nucleotide sequence ID" value="NC_017075.1"/>
</dbReference>
<organism evidence="3 4">
    <name type="scientific">Rubrivivax gelatinosus (strain NBRC 100245 / IL144)</name>
    <dbReference type="NCBI Taxonomy" id="983917"/>
    <lineage>
        <taxon>Bacteria</taxon>
        <taxon>Pseudomonadati</taxon>
        <taxon>Pseudomonadota</taxon>
        <taxon>Betaproteobacteria</taxon>
        <taxon>Burkholderiales</taxon>
        <taxon>Sphaerotilaceae</taxon>
        <taxon>Rubrivivax</taxon>
    </lineage>
</organism>
<protein>
    <submittedName>
        <fullName evidence="3">Glycosyl transferase family 9</fullName>
    </submittedName>
</protein>
<dbReference type="HOGENOM" id="CLU_038371_0_3_4"/>
<dbReference type="Pfam" id="PF01075">
    <property type="entry name" value="Glyco_transf_9"/>
    <property type="match status" value="1"/>
</dbReference>
<evidence type="ECO:0000313" key="3">
    <source>
        <dbReference type="EMBL" id="BAL95828.1"/>
    </source>
</evidence>
<name>I0HS41_RUBGI</name>
<dbReference type="EMBL" id="AP012320">
    <property type="protein sequence ID" value="BAL95828.1"/>
    <property type="molecule type" value="Genomic_DNA"/>
</dbReference>
<dbReference type="InterPro" id="IPR002201">
    <property type="entry name" value="Glyco_trans_9"/>
</dbReference>
<dbReference type="CDD" id="cd03789">
    <property type="entry name" value="GT9_LPS_heptosyltransferase"/>
    <property type="match status" value="1"/>
</dbReference>
<evidence type="ECO:0000313" key="4">
    <source>
        <dbReference type="Proteomes" id="UP000007883"/>
    </source>
</evidence>
<dbReference type="STRING" id="983917.RGE_24870"/>
<dbReference type="KEGG" id="rge:RGE_24870"/>
<dbReference type="PANTHER" id="PTHR30160">
    <property type="entry name" value="TETRAACYLDISACCHARIDE 4'-KINASE-RELATED"/>
    <property type="match status" value="1"/>
</dbReference>
<dbReference type="Proteomes" id="UP000007883">
    <property type="component" value="Chromosome"/>
</dbReference>
<sequence length="371" mass="38959">MTRGLPAGPGGWRRARRVLALRLDNLGDLLMTTPALAALKETWPDAHLTLLASPAGAAAAAHLPFVDEAWRFEAPWVGAGAHAASPGLAEAGLLVRLADGGFDAAVIFGVCTQSPLPAALLCRMAGIPLRLAYCRENPYALLTDWIPEPDTVADTMRHEVRRQLDLVATVGWRTRDERLRFRLHEADCRAVAERLAAAGLAPGARYAVLHPGASAPSRRWPAERFGLVGRALADAGFAVVVAGDAGDGAQRAEALAAMQRPALDVGATSLGELAALIGGAAVLVANNSGPAHLAAALGTPVVVLYALTNPQHTPWQVPARVLSRSVPCRWCLKSRCPQVHHECLAGVGADEAAAAALALAHHPKTLELETR</sequence>
<dbReference type="SUPFAM" id="SSF53756">
    <property type="entry name" value="UDP-Glycosyltransferase/glycogen phosphorylase"/>
    <property type="match status" value="1"/>
</dbReference>
<dbReference type="PATRIC" id="fig|983917.3.peg.2419"/>
<dbReference type="GO" id="GO:0005829">
    <property type="term" value="C:cytosol"/>
    <property type="evidence" value="ECO:0007669"/>
    <property type="project" value="TreeGrafter"/>
</dbReference>
<dbReference type="Gene3D" id="3.40.50.2000">
    <property type="entry name" value="Glycogen Phosphorylase B"/>
    <property type="match status" value="2"/>
</dbReference>
<dbReference type="AlphaFoldDB" id="I0HS41"/>
<dbReference type="eggNOG" id="COG0859">
    <property type="taxonomic scope" value="Bacteria"/>
</dbReference>
<dbReference type="GO" id="GO:0009244">
    <property type="term" value="P:lipopolysaccharide core region biosynthetic process"/>
    <property type="evidence" value="ECO:0007669"/>
    <property type="project" value="TreeGrafter"/>
</dbReference>
<keyword evidence="1" id="KW-0328">Glycosyltransferase</keyword>
<keyword evidence="2 3" id="KW-0808">Transferase</keyword>
<reference evidence="3 4" key="1">
    <citation type="journal article" date="2012" name="J. Bacteriol.">
        <title>Complete genome sequence of phototrophic betaproteobacterium Rubrivivax gelatinosus IL144.</title>
        <authorList>
            <person name="Nagashima S."/>
            <person name="Kamimura A."/>
            <person name="Shimizu T."/>
            <person name="Nakamura-isaki S."/>
            <person name="Aono E."/>
            <person name="Sakamoto K."/>
            <person name="Ichikawa N."/>
            <person name="Nakazawa H."/>
            <person name="Sekine M."/>
            <person name="Yamazaki S."/>
            <person name="Fujita N."/>
            <person name="Shimada K."/>
            <person name="Hanada S."/>
            <person name="Nagashima K.V.P."/>
        </authorList>
    </citation>
    <scope>NUCLEOTIDE SEQUENCE [LARGE SCALE GENOMIC DNA]</scope>
    <source>
        <strain evidence="4">NBRC 100245 / IL144</strain>
    </source>
</reference>
<accession>I0HS41</accession>
<proteinExistence type="predicted"/>
<keyword evidence="4" id="KW-1185">Reference proteome</keyword>
<evidence type="ECO:0000256" key="1">
    <source>
        <dbReference type="ARBA" id="ARBA00022676"/>
    </source>
</evidence>
<dbReference type="PANTHER" id="PTHR30160:SF1">
    <property type="entry name" value="LIPOPOLYSACCHARIDE 1,2-N-ACETYLGLUCOSAMINETRANSFERASE-RELATED"/>
    <property type="match status" value="1"/>
</dbReference>
<dbReference type="GO" id="GO:0008713">
    <property type="term" value="F:ADP-heptose-lipopolysaccharide heptosyltransferase activity"/>
    <property type="evidence" value="ECO:0007669"/>
    <property type="project" value="TreeGrafter"/>
</dbReference>
<evidence type="ECO:0000256" key="2">
    <source>
        <dbReference type="ARBA" id="ARBA00022679"/>
    </source>
</evidence>